<evidence type="ECO:0000256" key="11">
    <source>
        <dbReference type="ARBA" id="ARBA00023239"/>
    </source>
</evidence>
<dbReference type="eggNOG" id="COG0065">
    <property type="taxonomic scope" value="Bacteria"/>
</dbReference>
<keyword evidence="16" id="KW-1185">Reference proteome</keyword>
<dbReference type="InterPro" id="IPR001030">
    <property type="entry name" value="Acoase/IPM_deHydtase_lsu_aba"/>
</dbReference>
<dbReference type="STRING" id="1298598.JCM21714_808"/>
<evidence type="ECO:0000256" key="9">
    <source>
        <dbReference type="ARBA" id="ARBA00023004"/>
    </source>
</evidence>
<dbReference type="GO" id="GO:0046872">
    <property type="term" value="F:metal ion binding"/>
    <property type="evidence" value="ECO:0007669"/>
    <property type="project" value="UniProtKB-KW"/>
</dbReference>
<dbReference type="AlphaFoldDB" id="W4VGF5"/>
<keyword evidence="10" id="KW-0411">Iron-sulfur</keyword>
<evidence type="ECO:0000256" key="2">
    <source>
        <dbReference type="ARBA" id="ARBA00001966"/>
    </source>
</evidence>
<dbReference type="InterPro" id="IPR036008">
    <property type="entry name" value="Aconitase_4Fe-4S_dom"/>
</dbReference>
<dbReference type="PANTHER" id="PTHR43822:SF9">
    <property type="entry name" value="3-ISOPROPYLMALATE DEHYDRATASE"/>
    <property type="match status" value="1"/>
</dbReference>
<keyword evidence="6" id="KW-0004">4Fe-4S</keyword>
<evidence type="ECO:0000256" key="5">
    <source>
        <dbReference type="ARBA" id="ARBA00022430"/>
    </source>
</evidence>
<dbReference type="GO" id="GO:0003994">
    <property type="term" value="F:aconitate hydratase activity"/>
    <property type="evidence" value="ECO:0007669"/>
    <property type="project" value="UniProtKB-EC"/>
</dbReference>
<comment type="catalytic activity">
    <reaction evidence="13">
        <text>citrate = D-threo-isocitrate</text>
        <dbReference type="Rhea" id="RHEA:10336"/>
        <dbReference type="ChEBI" id="CHEBI:15562"/>
        <dbReference type="ChEBI" id="CHEBI:16947"/>
        <dbReference type="EC" id="4.2.1.3"/>
    </reaction>
</comment>
<keyword evidence="8" id="KW-0479">Metal-binding</keyword>
<dbReference type="PRINTS" id="PR00415">
    <property type="entry name" value="ACONITASE"/>
</dbReference>
<dbReference type="GO" id="GO:0051539">
    <property type="term" value="F:4 iron, 4 sulfur cluster binding"/>
    <property type="evidence" value="ECO:0007669"/>
    <property type="project" value="UniProtKB-KW"/>
</dbReference>
<evidence type="ECO:0000256" key="7">
    <source>
        <dbReference type="ARBA" id="ARBA00022605"/>
    </source>
</evidence>
<evidence type="ECO:0000313" key="16">
    <source>
        <dbReference type="Proteomes" id="UP000019102"/>
    </source>
</evidence>
<dbReference type="SUPFAM" id="SSF53732">
    <property type="entry name" value="Aconitase iron-sulfur domain"/>
    <property type="match status" value="1"/>
</dbReference>
<accession>W4VGF5</accession>
<comment type="catalytic activity">
    <reaction evidence="1">
        <text>(2R,3S)-3-isopropylmalate = (2S)-2-isopropylmalate</text>
        <dbReference type="Rhea" id="RHEA:32287"/>
        <dbReference type="ChEBI" id="CHEBI:1178"/>
        <dbReference type="ChEBI" id="CHEBI:35121"/>
        <dbReference type="EC" id="4.2.1.33"/>
    </reaction>
</comment>
<evidence type="ECO:0000256" key="8">
    <source>
        <dbReference type="ARBA" id="ARBA00022723"/>
    </source>
</evidence>
<keyword evidence="9" id="KW-0408">Iron</keyword>
<evidence type="ECO:0000256" key="4">
    <source>
        <dbReference type="ARBA" id="ARBA00004729"/>
    </source>
</evidence>
<dbReference type="InterPro" id="IPR015931">
    <property type="entry name" value="Acnase/IPM_dHydase_lsu_aba_1/3"/>
</dbReference>
<dbReference type="Pfam" id="PF00330">
    <property type="entry name" value="Aconitase"/>
    <property type="match status" value="1"/>
</dbReference>
<dbReference type="GO" id="GO:0003861">
    <property type="term" value="F:3-isopropylmalate dehydratase activity"/>
    <property type="evidence" value="ECO:0007669"/>
    <property type="project" value="UniProtKB-EC"/>
</dbReference>
<organism evidence="15 16">
    <name type="scientific">Gracilibacillus boraciitolerans JCM 21714</name>
    <dbReference type="NCBI Taxonomy" id="1298598"/>
    <lineage>
        <taxon>Bacteria</taxon>
        <taxon>Bacillati</taxon>
        <taxon>Bacillota</taxon>
        <taxon>Bacilli</taxon>
        <taxon>Bacillales</taxon>
        <taxon>Bacillaceae</taxon>
        <taxon>Gracilibacillus</taxon>
    </lineage>
</organism>
<evidence type="ECO:0000256" key="10">
    <source>
        <dbReference type="ARBA" id="ARBA00023014"/>
    </source>
</evidence>
<keyword evidence="12" id="KW-0100">Branched-chain amino acid biosynthesis</keyword>
<keyword evidence="11" id="KW-0456">Lyase</keyword>
<evidence type="ECO:0000256" key="12">
    <source>
        <dbReference type="ARBA" id="ARBA00023304"/>
    </source>
</evidence>
<dbReference type="InterPro" id="IPR050067">
    <property type="entry name" value="IPM_dehydratase_rel_enz"/>
</dbReference>
<sequence>MRKPKTIIEKIWEKHMVHQEAGKPDLLYIDLHLVHEVTSPQAFEGLRMNKRTVRRPDRTFATMDHNVPTIHRNIIKDEVSKTQMETLKTNCEEFGVPLADIYHPDQGIVHVIGPELGLTQPGKTIVCGDSHTSTWCLWCVSIWYWYK</sequence>
<dbReference type="EMBL" id="BAVS01000001">
    <property type="protein sequence ID" value="GAE91849.1"/>
    <property type="molecule type" value="Genomic_DNA"/>
</dbReference>
<proteinExistence type="predicted"/>
<dbReference type="Gene3D" id="3.30.499.10">
    <property type="entry name" value="Aconitase, domain 3"/>
    <property type="match status" value="1"/>
</dbReference>
<evidence type="ECO:0000313" key="15">
    <source>
        <dbReference type="EMBL" id="GAE91849.1"/>
    </source>
</evidence>
<evidence type="ECO:0000256" key="1">
    <source>
        <dbReference type="ARBA" id="ARBA00000491"/>
    </source>
</evidence>
<dbReference type="GO" id="GO:0009098">
    <property type="term" value="P:L-leucine biosynthetic process"/>
    <property type="evidence" value="ECO:0007669"/>
    <property type="project" value="UniProtKB-KW"/>
</dbReference>
<evidence type="ECO:0000256" key="3">
    <source>
        <dbReference type="ARBA" id="ARBA00002695"/>
    </source>
</evidence>
<name>W4VGF5_9BACI</name>
<dbReference type="PANTHER" id="PTHR43822">
    <property type="entry name" value="HOMOACONITASE, MITOCHONDRIAL-RELATED"/>
    <property type="match status" value="1"/>
</dbReference>
<gene>
    <name evidence="15" type="ORF">JCM21714_808</name>
</gene>
<comment type="function">
    <text evidence="3">Catalyzes the isomerization between 2-isopropylmalate and 3-isopropylmalate, via the formation of 2-isopropylmaleate.</text>
</comment>
<evidence type="ECO:0000256" key="13">
    <source>
        <dbReference type="ARBA" id="ARBA00023501"/>
    </source>
</evidence>
<protein>
    <submittedName>
        <fullName evidence="15">3-isopropylmalate dehydratase large subunit</fullName>
    </submittedName>
</protein>
<comment type="cofactor">
    <cofactor evidence="2">
        <name>[4Fe-4S] cluster</name>
        <dbReference type="ChEBI" id="CHEBI:49883"/>
    </cofactor>
</comment>
<comment type="caution">
    <text evidence="15">The sequence shown here is derived from an EMBL/GenBank/DDBJ whole genome shotgun (WGS) entry which is preliminary data.</text>
</comment>
<evidence type="ECO:0000259" key="14">
    <source>
        <dbReference type="Pfam" id="PF00330"/>
    </source>
</evidence>
<feature type="domain" description="Aconitase/3-isopropylmalate dehydratase large subunit alpha/beta/alpha" evidence="14">
    <location>
        <begin position="9"/>
        <end position="134"/>
    </location>
</feature>
<keyword evidence="7" id="KW-0028">Amino-acid biosynthesis</keyword>
<dbReference type="Proteomes" id="UP000019102">
    <property type="component" value="Unassembled WGS sequence"/>
</dbReference>
<evidence type="ECO:0000256" key="6">
    <source>
        <dbReference type="ARBA" id="ARBA00022485"/>
    </source>
</evidence>
<reference evidence="15 16" key="1">
    <citation type="journal article" date="2014" name="Genome Announc.">
        <title>Draft Genome Sequence of the Boron-Tolerant and Moderately Halotolerant Bacterium Gracilibacillus boraciitolerans JCM 21714T.</title>
        <authorList>
            <person name="Ahmed I."/>
            <person name="Oshima K."/>
            <person name="Suda W."/>
            <person name="Kitamura K."/>
            <person name="Iida T."/>
            <person name="Ohmori Y."/>
            <person name="Fujiwara T."/>
            <person name="Hattori M."/>
            <person name="Ohkuma M."/>
        </authorList>
    </citation>
    <scope>NUCLEOTIDE SEQUENCE [LARGE SCALE GENOMIC DNA]</scope>
    <source>
        <strain evidence="15 16">JCM 21714</strain>
    </source>
</reference>
<keyword evidence="5" id="KW-0432">Leucine biosynthesis</keyword>
<comment type="pathway">
    <text evidence="4">Amino-acid biosynthesis; L-leucine biosynthesis; L-leucine from 3-methyl-2-oxobutanoate: step 2/4.</text>
</comment>